<dbReference type="RefSeq" id="XP_027102977.1">
    <property type="nucleotide sequence ID" value="XM_027247176.1"/>
</dbReference>
<dbReference type="InterPro" id="IPR000477">
    <property type="entry name" value="RT_dom"/>
</dbReference>
<dbReference type="Proteomes" id="UP001652660">
    <property type="component" value="Chromosome 2c"/>
</dbReference>
<evidence type="ECO:0000313" key="2">
    <source>
        <dbReference type="Proteomes" id="UP001652660"/>
    </source>
</evidence>
<sequence length="1068" mass="122097">MRAVMWNCRGAGSPLTVPYLKKSIKLHSPSLVFLSETKKKKSYLNNVKQWIKFDHLFVVDPVGLVGGLAVFWKKELQVKKVLFSSFTIELLIEDREVGGEWWCVCVYASADVRIRKEQWKVIARRSCLWGEAWAIMGDLNDITSNNEKWGGRHRAEVSFQEFNSFINSNELQDIGFEGVPWTWCNNWGSEGEVKERIDRVLGSQGGIKRFEKAKCTHVETKAFDHCLLVLDTKLVERRFTFDRRWLGHRDIGEVIDKAWGEQQGGSRMFKVQRKIKQVRLNLLSWSKQCFCNSKKLIEQVKKEIKEAKELKSDGYRIKNPEGFAEILEGVPQTITEEMNRELTRNVSKQEISKAIFSMHPHKSPGPDGYLLKSVNETLISLIPKTNTASSILDFRPISLCNVLYKIISKVLTNRFKLVLSACISHSQSAFVPGRDGFMAIKLDMSKTNDRVEWKFLAKMMMKMGFCPKWIQWVLECVSSVTYSINFNGEKRGYIKPTRGLRQGDPLSPYLLLICAEGFSSLLNQAKVHGRLTGLKIAQGAPSPSHLFFANDSLIFCKTNVDEASQKMRILEVYKQASGQLVNVEKSSLFFSRNIGSSRLKEGVMRKLQGMRLAQHSKYLGLPLPIGRSKRQAVEFIRNKAMERLHEWKEQLLSQARKEVLLKSVIMALPTYIMSCCLLPKDLCKKICSEMAKFWWGQKGDEQKIHWLSWGKLSEVKAERGLGFRDLHEYNLALSAKQLWRILTRPNLLMSKVIKARYFKGVSLWKMESNGTDSWCWKSLLRAMGILEAGLRKRVGDGQSISIWDDRWLPNSEDGRVKTQRREEVGVFRVSDLIQEGKWNKELIVQVFEEQEGKEILRIPLSVFERKDTVYWSKSSTGKFRGVLPVNVAIKERCSKGDPVCKCCGESPETIEHLLFFCDNAKAVWKTVPIWKSRNRRQFEDKRMDPMAVVQKATREWREFQEVQDLEGGTGSFRTKGKEGLGGWKAPEGGWVKINSDAAAQQKTDSAGWGMIARDCFGNVLRAWPVPSSGCSSAKQEEALALRTAMLMAKHQAREGWCSNQIASSLLIK</sequence>
<dbReference type="PANTHER" id="PTHR33116">
    <property type="entry name" value="REVERSE TRANSCRIPTASE ZINC-BINDING DOMAIN-CONTAINING PROTEIN-RELATED-RELATED"/>
    <property type="match status" value="1"/>
</dbReference>
<organism evidence="2 3">
    <name type="scientific">Coffea arabica</name>
    <name type="common">Arabian coffee</name>
    <dbReference type="NCBI Taxonomy" id="13443"/>
    <lineage>
        <taxon>Eukaryota</taxon>
        <taxon>Viridiplantae</taxon>
        <taxon>Streptophyta</taxon>
        <taxon>Embryophyta</taxon>
        <taxon>Tracheophyta</taxon>
        <taxon>Spermatophyta</taxon>
        <taxon>Magnoliopsida</taxon>
        <taxon>eudicotyledons</taxon>
        <taxon>Gunneridae</taxon>
        <taxon>Pentapetalae</taxon>
        <taxon>asterids</taxon>
        <taxon>lamiids</taxon>
        <taxon>Gentianales</taxon>
        <taxon>Rubiaceae</taxon>
        <taxon>Ixoroideae</taxon>
        <taxon>Gardenieae complex</taxon>
        <taxon>Bertiereae - Coffeeae clade</taxon>
        <taxon>Coffeeae</taxon>
        <taxon>Coffea</taxon>
    </lineage>
</organism>
<dbReference type="PROSITE" id="PS50878">
    <property type="entry name" value="RT_POL"/>
    <property type="match status" value="1"/>
</dbReference>
<dbReference type="Pfam" id="PF13966">
    <property type="entry name" value="zf-RVT"/>
    <property type="match status" value="1"/>
</dbReference>
<dbReference type="InterPro" id="IPR036691">
    <property type="entry name" value="Endo/exonu/phosph_ase_sf"/>
</dbReference>
<dbReference type="SUPFAM" id="SSF56219">
    <property type="entry name" value="DNase I-like"/>
    <property type="match status" value="1"/>
</dbReference>
<accession>A0A6P6VLZ8</accession>
<dbReference type="PANTHER" id="PTHR33116:SF86">
    <property type="entry name" value="REVERSE TRANSCRIPTASE DOMAIN-CONTAINING PROTEIN"/>
    <property type="match status" value="1"/>
</dbReference>
<dbReference type="GeneID" id="113724255"/>
<reference evidence="2" key="1">
    <citation type="journal article" date="2025" name="Foods">
        <title>Unveiling the Microbial Signatures of Arabica Coffee Cherries: Insights into Ripeness Specific Diversity, Functional Traits, and Implications for Quality and Safety.</title>
        <authorList>
            <consortium name="RefSeq"/>
            <person name="Tenea G.N."/>
            <person name="Cifuentes V."/>
            <person name="Reyes P."/>
            <person name="Cevallos-Vallejos M."/>
        </authorList>
    </citation>
    <scope>NUCLEOTIDE SEQUENCE [LARGE SCALE GENOMIC DNA]</scope>
</reference>
<dbReference type="InterPro" id="IPR043502">
    <property type="entry name" value="DNA/RNA_pol_sf"/>
</dbReference>
<dbReference type="InterPro" id="IPR005135">
    <property type="entry name" value="Endo/exonuclease/phosphatase"/>
</dbReference>
<dbReference type="Pfam" id="PF00078">
    <property type="entry name" value="RVT_1"/>
    <property type="match status" value="1"/>
</dbReference>
<gene>
    <name evidence="3" type="primary">LOC113724255</name>
</gene>
<dbReference type="InterPro" id="IPR026960">
    <property type="entry name" value="RVT-Znf"/>
</dbReference>
<protein>
    <recommendedName>
        <fullName evidence="1">Reverse transcriptase domain-containing protein</fullName>
    </recommendedName>
</protein>
<keyword evidence="2" id="KW-1185">Reference proteome</keyword>
<dbReference type="GO" id="GO:0003824">
    <property type="term" value="F:catalytic activity"/>
    <property type="evidence" value="ECO:0007669"/>
    <property type="project" value="InterPro"/>
</dbReference>
<reference evidence="3" key="2">
    <citation type="submission" date="2025-08" db="UniProtKB">
        <authorList>
            <consortium name="RefSeq"/>
        </authorList>
    </citation>
    <scope>IDENTIFICATION</scope>
    <source>
        <tissue evidence="3">Leaves</tissue>
    </source>
</reference>
<dbReference type="Gene3D" id="3.60.10.10">
    <property type="entry name" value="Endonuclease/exonuclease/phosphatase"/>
    <property type="match status" value="1"/>
</dbReference>
<proteinExistence type="predicted"/>
<dbReference type="AlphaFoldDB" id="A0A6P6VLZ8"/>
<dbReference type="OrthoDB" id="1932527at2759"/>
<dbReference type="SUPFAM" id="SSF56672">
    <property type="entry name" value="DNA/RNA polymerases"/>
    <property type="match status" value="1"/>
</dbReference>
<evidence type="ECO:0000313" key="3">
    <source>
        <dbReference type="RefSeq" id="XP_027102977.1"/>
    </source>
</evidence>
<feature type="domain" description="Reverse transcriptase" evidence="1">
    <location>
        <begin position="363"/>
        <end position="623"/>
    </location>
</feature>
<dbReference type="Pfam" id="PF03372">
    <property type="entry name" value="Exo_endo_phos"/>
    <property type="match status" value="1"/>
</dbReference>
<evidence type="ECO:0000259" key="1">
    <source>
        <dbReference type="PROSITE" id="PS50878"/>
    </source>
</evidence>
<dbReference type="CDD" id="cd01650">
    <property type="entry name" value="RT_nLTR_like"/>
    <property type="match status" value="1"/>
</dbReference>
<name>A0A6P6VLZ8_COFAR</name>